<accession>A0A6G1CVU1</accession>
<comment type="caution">
    <text evidence="1">The sequence shown here is derived from an EMBL/GenBank/DDBJ whole genome shotgun (WGS) entry which is preliminary data.</text>
</comment>
<dbReference type="Proteomes" id="UP000479710">
    <property type="component" value="Unassembled WGS sequence"/>
</dbReference>
<proteinExistence type="predicted"/>
<dbReference type="OrthoDB" id="690704at2759"/>
<name>A0A6G1CVU1_9ORYZ</name>
<gene>
    <name evidence="1" type="ORF">E2562_033206</name>
</gene>
<dbReference type="EMBL" id="SPHZ02000008">
    <property type="protein sequence ID" value="KAF0904276.1"/>
    <property type="molecule type" value="Genomic_DNA"/>
</dbReference>
<reference evidence="1 2" key="1">
    <citation type="submission" date="2019-11" db="EMBL/GenBank/DDBJ databases">
        <title>Whole genome sequence of Oryza granulata.</title>
        <authorList>
            <person name="Li W."/>
        </authorList>
    </citation>
    <scope>NUCLEOTIDE SEQUENCE [LARGE SCALE GENOMIC DNA]</scope>
    <source>
        <strain evidence="2">cv. Menghai</strain>
        <tissue evidence="1">Leaf</tissue>
    </source>
</reference>
<sequence>MAEYEVGFNQIVHFVSHVLHDKVKKTRCFHQGLHPTICHMLGAFPITDFRSIVEQALGVELQLS</sequence>
<organism evidence="1 2">
    <name type="scientific">Oryza meyeriana var. granulata</name>
    <dbReference type="NCBI Taxonomy" id="110450"/>
    <lineage>
        <taxon>Eukaryota</taxon>
        <taxon>Viridiplantae</taxon>
        <taxon>Streptophyta</taxon>
        <taxon>Embryophyta</taxon>
        <taxon>Tracheophyta</taxon>
        <taxon>Spermatophyta</taxon>
        <taxon>Magnoliopsida</taxon>
        <taxon>Liliopsida</taxon>
        <taxon>Poales</taxon>
        <taxon>Poaceae</taxon>
        <taxon>BOP clade</taxon>
        <taxon>Oryzoideae</taxon>
        <taxon>Oryzeae</taxon>
        <taxon>Oryzinae</taxon>
        <taxon>Oryza</taxon>
        <taxon>Oryza meyeriana</taxon>
    </lineage>
</organism>
<dbReference type="AlphaFoldDB" id="A0A6G1CVU1"/>
<evidence type="ECO:0000313" key="2">
    <source>
        <dbReference type="Proteomes" id="UP000479710"/>
    </source>
</evidence>
<keyword evidence="2" id="KW-1185">Reference proteome</keyword>
<evidence type="ECO:0000313" key="1">
    <source>
        <dbReference type="EMBL" id="KAF0904276.1"/>
    </source>
</evidence>
<protein>
    <submittedName>
        <fullName evidence="1">Uncharacterized protein</fullName>
    </submittedName>
</protein>